<feature type="transmembrane region" description="Helical" evidence="1">
    <location>
        <begin position="147"/>
        <end position="166"/>
    </location>
</feature>
<feature type="transmembrane region" description="Helical" evidence="1">
    <location>
        <begin position="365"/>
        <end position="384"/>
    </location>
</feature>
<dbReference type="AlphaFoldDB" id="A0A078B8V8"/>
<dbReference type="InterPro" id="IPR036938">
    <property type="entry name" value="PAP2/HPO_sf"/>
</dbReference>
<organism evidence="3 4">
    <name type="scientific">Stylonychia lemnae</name>
    <name type="common">Ciliate</name>
    <dbReference type="NCBI Taxonomy" id="5949"/>
    <lineage>
        <taxon>Eukaryota</taxon>
        <taxon>Sar</taxon>
        <taxon>Alveolata</taxon>
        <taxon>Ciliophora</taxon>
        <taxon>Intramacronucleata</taxon>
        <taxon>Spirotrichea</taxon>
        <taxon>Stichotrichia</taxon>
        <taxon>Sporadotrichida</taxon>
        <taxon>Oxytrichidae</taxon>
        <taxon>Stylonychinae</taxon>
        <taxon>Stylonychia</taxon>
    </lineage>
</organism>
<evidence type="ECO:0000256" key="1">
    <source>
        <dbReference type="SAM" id="Phobius"/>
    </source>
</evidence>
<dbReference type="InterPro" id="IPR000326">
    <property type="entry name" value="PAP2/HPO"/>
</dbReference>
<dbReference type="PANTHER" id="PTHR14969:SF13">
    <property type="entry name" value="AT30094P"/>
    <property type="match status" value="1"/>
</dbReference>
<keyword evidence="1" id="KW-1133">Transmembrane helix</keyword>
<keyword evidence="4" id="KW-1185">Reference proteome</keyword>
<dbReference type="SMART" id="SM00014">
    <property type="entry name" value="acidPPc"/>
    <property type="match status" value="1"/>
</dbReference>
<gene>
    <name evidence="3" type="primary">Contig18603.g19765</name>
    <name evidence="3" type="ORF">STYLEM_19118</name>
</gene>
<dbReference type="SUPFAM" id="SSF48317">
    <property type="entry name" value="Acid phosphatase/Vanadium-dependent haloperoxidase"/>
    <property type="match status" value="1"/>
</dbReference>
<dbReference type="Proteomes" id="UP000039865">
    <property type="component" value="Unassembled WGS sequence"/>
</dbReference>
<name>A0A078B8V8_STYLE</name>
<keyword evidence="1" id="KW-0472">Membrane</keyword>
<dbReference type="EMBL" id="CCKQ01018041">
    <property type="protein sequence ID" value="CDW89978.1"/>
    <property type="molecule type" value="Genomic_DNA"/>
</dbReference>
<protein>
    <submittedName>
        <fullName evidence="3">Pap2 superfamily phosphatase</fullName>
    </submittedName>
</protein>
<dbReference type="Gene3D" id="1.20.144.10">
    <property type="entry name" value="Phosphatidic acid phosphatase type 2/haloperoxidase"/>
    <property type="match status" value="1"/>
</dbReference>
<feature type="transmembrane region" description="Helical" evidence="1">
    <location>
        <begin position="281"/>
        <end position="305"/>
    </location>
</feature>
<dbReference type="OMA" id="QIYCHRF"/>
<sequence length="390" mass="44840">MTVKDKLILLSFLVMLALIVGTEFLYRDKLREYSYEWIPEFQNQMTTSGKNFFHFITLFGEGPAAVAVFGITFGFSTRDKAFYMMFVHTVCGVLNQQLKITYREPRPFLVVEKIQALDCSKTYGNPSGHATNSACVYKYRGSKFRKMWFYISLFLLVFLLVSVDVSRLALGAHSINQVIYGSLLGIWLALAMFYYTRPFLQVHLRSILEFDTREFVIQRLGTVRNSMLYYILIVMSIWFIVILITVLNFITSTKYGNYPNEWIESIISKCGGEDNISQNSIFINSAFVKSGLVSNLIGAYLGIILDSIYMKGTHQNINETPLWKGILRVLIGLVISIPFLSLYYLMPDNSNVMTLYLVKSTIPCFFVMLLLFSVVKLIFIRFNLVNMDKQ</sequence>
<dbReference type="Pfam" id="PF01569">
    <property type="entry name" value="PAP2"/>
    <property type="match status" value="1"/>
</dbReference>
<evidence type="ECO:0000313" key="4">
    <source>
        <dbReference type="Proteomes" id="UP000039865"/>
    </source>
</evidence>
<dbReference type="GO" id="GO:0042392">
    <property type="term" value="F:sphingosine-1-phosphate phosphatase activity"/>
    <property type="evidence" value="ECO:0007669"/>
    <property type="project" value="TreeGrafter"/>
</dbReference>
<dbReference type="OrthoDB" id="301434at2759"/>
<dbReference type="InParanoid" id="A0A078B8V8"/>
<feature type="transmembrane region" description="Helical" evidence="1">
    <location>
        <begin position="52"/>
        <end position="75"/>
    </location>
</feature>
<evidence type="ECO:0000313" key="3">
    <source>
        <dbReference type="EMBL" id="CDW89978.1"/>
    </source>
</evidence>
<feature type="domain" description="Phosphatidic acid phosphatase type 2/haloperoxidase" evidence="2">
    <location>
        <begin position="80"/>
        <end position="193"/>
    </location>
</feature>
<feature type="transmembrane region" description="Helical" evidence="1">
    <location>
        <begin position="7"/>
        <end position="26"/>
    </location>
</feature>
<reference evidence="3 4" key="1">
    <citation type="submission" date="2014-06" db="EMBL/GenBank/DDBJ databases">
        <authorList>
            <person name="Swart Estienne"/>
        </authorList>
    </citation>
    <scope>NUCLEOTIDE SEQUENCE [LARGE SCALE GENOMIC DNA]</scope>
    <source>
        <strain evidence="3 4">130c</strain>
    </source>
</reference>
<proteinExistence type="predicted"/>
<keyword evidence="1" id="KW-0812">Transmembrane</keyword>
<evidence type="ECO:0000259" key="2">
    <source>
        <dbReference type="SMART" id="SM00014"/>
    </source>
</evidence>
<dbReference type="PANTHER" id="PTHR14969">
    <property type="entry name" value="SPHINGOSINE-1-PHOSPHATE PHOSPHOHYDROLASE"/>
    <property type="match status" value="1"/>
</dbReference>
<feature type="transmembrane region" description="Helical" evidence="1">
    <location>
        <begin position="178"/>
        <end position="196"/>
    </location>
</feature>
<feature type="transmembrane region" description="Helical" evidence="1">
    <location>
        <begin position="227"/>
        <end position="250"/>
    </location>
</feature>
<accession>A0A078B8V8</accession>
<feature type="transmembrane region" description="Helical" evidence="1">
    <location>
        <begin position="326"/>
        <end position="345"/>
    </location>
</feature>